<dbReference type="InterPro" id="IPR019587">
    <property type="entry name" value="Polyketide_cyclase/dehydratase"/>
</dbReference>
<dbReference type="SUPFAM" id="SSF55961">
    <property type="entry name" value="Bet v1-like"/>
    <property type="match status" value="1"/>
</dbReference>
<keyword evidence="2" id="KW-1185">Reference proteome</keyword>
<evidence type="ECO:0000313" key="2">
    <source>
        <dbReference type="Proteomes" id="UP000772434"/>
    </source>
</evidence>
<reference evidence="1" key="1">
    <citation type="submission" date="2020-11" db="EMBL/GenBank/DDBJ databases">
        <authorList>
            <consortium name="DOE Joint Genome Institute"/>
            <person name="Ahrendt S."/>
            <person name="Riley R."/>
            <person name="Andreopoulos W."/>
            <person name="Labutti K."/>
            <person name="Pangilinan J."/>
            <person name="Ruiz-Duenas F.J."/>
            <person name="Barrasa J.M."/>
            <person name="Sanchez-Garcia M."/>
            <person name="Camarero S."/>
            <person name="Miyauchi S."/>
            <person name="Serrano A."/>
            <person name="Linde D."/>
            <person name="Babiker R."/>
            <person name="Drula E."/>
            <person name="Ayuso-Fernandez I."/>
            <person name="Pacheco R."/>
            <person name="Padilla G."/>
            <person name="Ferreira P."/>
            <person name="Barriuso J."/>
            <person name="Kellner H."/>
            <person name="Castanera R."/>
            <person name="Alfaro M."/>
            <person name="Ramirez L."/>
            <person name="Pisabarro A.G."/>
            <person name="Kuo A."/>
            <person name="Tritt A."/>
            <person name="Lipzen A."/>
            <person name="He G."/>
            <person name="Yan M."/>
            <person name="Ng V."/>
            <person name="Cullen D."/>
            <person name="Martin F."/>
            <person name="Rosso M.-N."/>
            <person name="Henrissat B."/>
            <person name="Hibbett D."/>
            <person name="Martinez A.T."/>
            <person name="Grigoriev I.V."/>
        </authorList>
    </citation>
    <scope>NUCLEOTIDE SEQUENCE</scope>
    <source>
        <strain evidence="1">AH 40177</strain>
    </source>
</reference>
<dbReference type="InterPro" id="IPR023393">
    <property type="entry name" value="START-like_dom_sf"/>
</dbReference>
<evidence type="ECO:0008006" key="3">
    <source>
        <dbReference type="Google" id="ProtNLM"/>
    </source>
</evidence>
<sequence>MATSWAWGTSTPPPVSSAVFSISGSVLIDAPPEKAWEILMDFDSYKQWNPFVRSQKILNNPNSEPLSVGHRIKMDPVHLPPTLDDTNVGFLQKNSTIVEVTVLDRENHLVAWRTANMLPRWMLDAERWQMINVKEDGHGKIKCKYESYEVFKGILAYVVKWFVGKELKVAVDAMAQGIKHRAENN</sequence>
<name>A0A9P5Q4J8_9AGAR</name>
<dbReference type="AlphaFoldDB" id="A0A9P5Q4J8"/>
<organism evidence="1 2">
    <name type="scientific">Rhodocollybia butyracea</name>
    <dbReference type="NCBI Taxonomy" id="206335"/>
    <lineage>
        <taxon>Eukaryota</taxon>
        <taxon>Fungi</taxon>
        <taxon>Dikarya</taxon>
        <taxon>Basidiomycota</taxon>
        <taxon>Agaricomycotina</taxon>
        <taxon>Agaricomycetes</taxon>
        <taxon>Agaricomycetidae</taxon>
        <taxon>Agaricales</taxon>
        <taxon>Marasmiineae</taxon>
        <taxon>Omphalotaceae</taxon>
        <taxon>Rhodocollybia</taxon>
    </lineage>
</organism>
<dbReference type="PANTHER" id="PTHR36166">
    <property type="entry name" value="CHROMOSOME 9, WHOLE GENOME SHOTGUN SEQUENCE"/>
    <property type="match status" value="1"/>
</dbReference>
<comment type="caution">
    <text evidence="1">The sequence shown here is derived from an EMBL/GenBank/DDBJ whole genome shotgun (WGS) entry which is preliminary data.</text>
</comment>
<accession>A0A9P5Q4J8</accession>
<evidence type="ECO:0000313" key="1">
    <source>
        <dbReference type="EMBL" id="KAF9078299.1"/>
    </source>
</evidence>
<dbReference type="CDD" id="cd07822">
    <property type="entry name" value="SRPBCC_4"/>
    <property type="match status" value="1"/>
</dbReference>
<proteinExistence type="predicted"/>
<dbReference type="Gene3D" id="3.30.530.20">
    <property type="match status" value="1"/>
</dbReference>
<gene>
    <name evidence="1" type="ORF">BDP27DRAFT_1412300</name>
</gene>
<dbReference type="Pfam" id="PF10604">
    <property type="entry name" value="Polyketide_cyc2"/>
    <property type="match status" value="1"/>
</dbReference>
<dbReference type="OrthoDB" id="509124at2759"/>
<dbReference type="Proteomes" id="UP000772434">
    <property type="component" value="Unassembled WGS sequence"/>
</dbReference>
<dbReference type="EMBL" id="JADNRY010000001">
    <property type="protein sequence ID" value="KAF9078299.1"/>
    <property type="molecule type" value="Genomic_DNA"/>
</dbReference>
<dbReference type="PANTHER" id="PTHR36166:SF1">
    <property type="entry name" value="SRPBCC DOMAIN-CONTAINING PROTEIN"/>
    <property type="match status" value="1"/>
</dbReference>
<protein>
    <recommendedName>
        <fullName evidence="3">Coenzyme Q-binding protein COQ10 START domain-containing protein</fullName>
    </recommendedName>
</protein>